<feature type="signal peptide" evidence="1">
    <location>
        <begin position="1"/>
        <end position="24"/>
    </location>
</feature>
<sequence length="227" mass="26047">MSLRRHVLLNASIILLCYVTSVHSFNDTACNRTITELGPLDPLRYFDKDPSGNNILDKRDRMLLSDCKKMCGKGYAQYPHQDILGRVALWLVPVFMVVGNFQFPPLGPLNSFCVAIHLFGDPIDLVYSLLVKLEISRKIHAHWVDSPPAMREGEFYESEKQRKRALRDIATVNAVFDEWNYSAVAVYPQMRRLFDRLQGERRTNFIVACSEAAHRLSDSRVDDSLRT</sequence>
<evidence type="ECO:0000256" key="1">
    <source>
        <dbReference type="SAM" id="SignalP"/>
    </source>
</evidence>
<accession>A0A3N4JR27</accession>
<organism evidence="2 3">
    <name type="scientific">Choiromyces venosus 120613-1</name>
    <dbReference type="NCBI Taxonomy" id="1336337"/>
    <lineage>
        <taxon>Eukaryota</taxon>
        <taxon>Fungi</taxon>
        <taxon>Dikarya</taxon>
        <taxon>Ascomycota</taxon>
        <taxon>Pezizomycotina</taxon>
        <taxon>Pezizomycetes</taxon>
        <taxon>Pezizales</taxon>
        <taxon>Tuberaceae</taxon>
        <taxon>Choiromyces</taxon>
    </lineage>
</organism>
<evidence type="ECO:0000313" key="3">
    <source>
        <dbReference type="Proteomes" id="UP000276215"/>
    </source>
</evidence>
<dbReference type="OrthoDB" id="3010248at2759"/>
<dbReference type="AlphaFoldDB" id="A0A3N4JR27"/>
<keyword evidence="3" id="KW-1185">Reference proteome</keyword>
<keyword evidence="1" id="KW-0732">Signal</keyword>
<gene>
    <name evidence="2" type="ORF">L873DRAFT_1842778</name>
</gene>
<dbReference type="EMBL" id="ML120377">
    <property type="protein sequence ID" value="RPB00786.1"/>
    <property type="molecule type" value="Genomic_DNA"/>
</dbReference>
<reference evidence="2 3" key="1">
    <citation type="journal article" date="2018" name="Nat. Ecol. Evol.">
        <title>Pezizomycetes genomes reveal the molecular basis of ectomycorrhizal truffle lifestyle.</title>
        <authorList>
            <person name="Murat C."/>
            <person name="Payen T."/>
            <person name="Noel B."/>
            <person name="Kuo A."/>
            <person name="Morin E."/>
            <person name="Chen J."/>
            <person name="Kohler A."/>
            <person name="Krizsan K."/>
            <person name="Balestrini R."/>
            <person name="Da Silva C."/>
            <person name="Montanini B."/>
            <person name="Hainaut M."/>
            <person name="Levati E."/>
            <person name="Barry K.W."/>
            <person name="Belfiori B."/>
            <person name="Cichocki N."/>
            <person name="Clum A."/>
            <person name="Dockter R.B."/>
            <person name="Fauchery L."/>
            <person name="Guy J."/>
            <person name="Iotti M."/>
            <person name="Le Tacon F."/>
            <person name="Lindquist E.A."/>
            <person name="Lipzen A."/>
            <person name="Malagnac F."/>
            <person name="Mello A."/>
            <person name="Molinier V."/>
            <person name="Miyauchi S."/>
            <person name="Poulain J."/>
            <person name="Riccioni C."/>
            <person name="Rubini A."/>
            <person name="Sitrit Y."/>
            <person name="Splivallo R."/>
            <person name="Traeger S."/>
            <person name="Wang M."/>
            <person name="Zifcakova L."/>
            <person name="Wipf D."/>
            <person name="Zambonelli A."/>
            <person name="Paolocci F."/>
            <person name="Nowrousian M."/>
            <person name="Ottonello S."/>
            <person name="Baldrian P."/>
            <person name="Spatafora J.W."/>
            <person name="Henrissat B."/>
            <person name="Nagy L.G."/>
            <person name="Aury J.M."/>
            <person name="Wincker P."/>
            <person name="Grigoriev I.V."/>
            <person name="Bonfante P."/>
            <person name="Martin F.M."/>
        </authorList>
    </citation>
    <scope>NUCLEOTIDE SEQUENCE [LARGE SCALE GENOMIC DNA]</scope>
    <source>
        <strain evidence="2 3">120613-1</strain>
    </source>
</reference>
<protein>
    <submittedName>
        <fullName evidence="2">Uncharacterized protein</fullName>
    </submittedName>
</protein>
<proteinExistence type="predicted"/>
<feature type="non-terminal residue" evidence="2">
    <location>
        <position position="227"/>
    </location>
</feature>
<feature type="chain" id="PRO_5018072511" evidence="1">
    <location>
        <begin position="25"/>
        <end position="227"/>
    </location>
</feature>
<evidence type="ECO:0000313" key="2">
    <source>
        <dbReference type="EMBL" id="RPB00786.1"/>
    </source>
</evidence>
<dbReference type="Proteomes" id="UP000276215">
    <property type="component" value="Unassembled WGS sequence"/>
</dbReference>
<name>A0A3N4JR27_9PEZI</name>